<accession>A0A9P4QB66</accession>
<organism evidence="2 3">
    <name type="scientific">Polychaeton citri CBS 116435</name>
    <dbReference type="NCBI Taxonomy" id="1314669"/>
    <lineage>
        <taxon>Eukaryota</taxon>
        <taxon>Fungi</taxon>
        <taxon>Dikarya</taxon>
        <taxon>Ascomycota</taxon>
        <taxon>Pezizomycotina</taxon>
        <taxon>Dothideomycetes</taxon>
        <taxon>Dothideomycetidae</taxon>
        <taxon>Capnodiales</taxon>
        <taxon>Capnodiaceae</taxon>
        <taxon>Polychaeton</taxon>
    </lineage>
</organism>
<name>A0A9P4QB66_9PEZI</name>
<dbReference type="Proteomes" id="UP000799441">
    <property type="component" value="Unassembled WGS sequence"/>
</dbReference>
<keyword evidence="3" id="KW-1185">Reference proteome</keyword>
<protein>
    <submittedName>
        <fullName evidence="2">Uncharacterized protein</fullName>
    </submittedName>
</protein>
<comment type="caution">
    <text evidence="2">The sequence shown here is derived from an EMBL/GenBank/DDBJ whole genome shotgun (WGS) entry which is preliminary data.</text>
</comment>
<evidence type="ECO:0000313" key="2">
    <source>
        <dbReference type="EMBL" id="KAF2723962.1"/>
    </source>
</evidence>
<feature type="non-terminal residue" evidence="2">
    <location>
        <position position="200"/>
    </location>
</feature>
<gene>
    <name evidence="2" type="ORF">K431DRAFT_242347</name>
</gene>
<sequence length="200" mass="20979">MLTFLPRNYGFNNGPICSSPRSSFSESSSNRHSMDHHDAGHLPPAGSLQAEYPAATSDMDRLSLEAQLTGCARPLTSTTTTATTATTATTTATATAATTAATATTTTTKRPADADLCTTPLHNKRSTCGPQGIKVPRPQHSTVVAGHGSPPQRKLAARGVASRLARQPQARDSGYESMRLDSTDTSKSWATTPGLSPRNV</sequence>
<evidence type="ECO:0000256" key="1">
    <source>
        <dbReference type="SAM" id="MobiDB-lite"/>
    </source>
</evidence>
<evidence type="ECO:0000313" key="3">
    <source>
        <dbReference type="Proteomes" id="UP000799441"/>
    </source>
</evidence>
<feature type="region of interest" description="Disordered" evidence="1">
    <location>
        <begin position="141"/>
        <end position="200"/>
    </location>
</feature>
<feature type="region of interest" description="Disordered" evidence="1">
    <location>
        <begin position="15"/>
        <end position="48"/>
    </location>
</feature>
<feature type="compositionally biased region" description="Polar residues" evidence="1">
    <location>
        <begin position="185"/>
        <end position="200"/>
    </location>
</feature>
<dbReference type="EMBL" id="MU003774">
    <property type="protein sequence ID" value="KAF2723962.1"/>
    <property type="molecule type" value="Genomic_DNA"/>
</dbReference>
<proteinExistence type="predicted"/>
<reference evidence="2" key="1">
    <citation type="journal article" date="2020" name="Stud. Mycol.">
        <title>101 Dothideomycetes genomes: a test case for predicting lifestyles and emergence of pathogens.</title>
        <authorList>
            <person name="Haridas S."/>
            <person name="Albert R."/>
            <person name="Binder M."/>
            <person name="Bloem J."/>
            <person name="Labutti K."/>
            <person name="Salamov A."/>
            <person name="Andreopoulos B."/>
            <person name="Baker S."/>
            <person name="Barry K."/>
            <person name="Bills G."/>
            <person name="Bluhm B."/>
            <person name="Cannon C."/>
            <person name="Castanera R."/>
            <person name="Culley D."/>
            <person name="Daum C."/>
            <person name="Ezra D."/>
            <person name="Gonzalez J."/>
            <person name="Henrissat B."/>
            <person name="Kuo A."/>
            <person name="Liang C."/>
            <person name="Lipzen A."/>
            <person name="Lutzoni F."/>
            <person name="Magnuson J."/>
            <person name="Mondo S."/>
            <person name="Nolan M."/>
            <person name="Ohm R."/>
            <person name="Pangilinan J."/>
            <person name="Park H.-J."/>
            <person name="Ramirez L."/>
            <person name="Alfaro M."/>
            <person name="Sun H."/>
            <person name="Tritt A."/>
            <person name="Yoshinaga Y."/>
            <person name="Zwiers L.-H."/>
            <person name="Turgeon B."/>
            <person name="Goodwin S."/>
            <person name="Spatafora J."/>
            <person name="Crous P."/>
            <person name="Grigoriev I."/>
        </authorList>
    </citation>
    <scope>NUCLEOTIDE SEQUENCE</scope>
    <source>
        <strain evidence="2">CBS 116435</strain>
    </source>
</reference>
<feature type="compositionally biased region" description="Low complexity" evidence="1">
    <location>
        <begin position="18"/>
        <end position="31"/>
    </location>
</feature>
<dbReference type="AlphaFoldDB" id="A0A9P4QB66"/>